<protein>
    <submittedName>
        <fullName evidence="1">Uncharacterized protein</fullName>
    </submittedName>
</protein>
<gene>
    <name evidence="1" type="ORF">M091_3059</name>
</gene>
<accession>A0AB34L2N9</accession>
<sequence length="44" mass="5347">MEDKEGSRDKKNFYNNSLFPHHLRKIVNIHKAKKSFHFFSVSQR</sequence>
<name>A0AB34L2N9_PARDI</name>
<proteinExistence type="predicted"/>
<dbReference type="AlphaFoldDB" id="A0AB34L2N9"/>
<comment type="caution">
    <text evidence="1">The sequence shown here is derived from an EMBL/GenBank/DDBJ whole genome shotgun (WGS) entry which is preliminary data.</text>
</comment>
<evidence type="ECO:0000313" key="1">
    <source>
        <dbReference type="EMBL" id="KDS34566.1"/>
    </source>
</evidence>
<dbReference type="EMBL" id="JNHK01000098">
    <property type="protein sequence ID" value="KDS34566.1"/>
    <property type="molecule type" value="Genomic_DNA"/>
</dbReference>
<dbReference type="Proteomes" id="UP000027850">
    <property type="component" value="Unassembled WGS sequence"/>
</dbReference>
<reference evidence="1 2" key="1">
    <citation type="submission" date="2014-04" db="EMBL/GenBank/DDBJ databases">
        <authorList>
            <person name="Sears C."/>
            <person name="Carroll K."/>
            <person name="Sack B.R."/>
            <person name="Qadri F."/>
            <person name="Myers L.L."/>
            <person name="Chung G.-T."/>
            <person name="Escheverria P."/>
            <person name="Fraser C.M."/>
            <person name="Sadzewicz L."/>
            <person name="Shefchek K.A."/>
            <person name="Tallon L."/>
            <person name="Das S.P."/>
            <person name="Daugherty S."/>
            <person name="Mongodin E.F."/>
        </authorList>
    </citation>
    <scope>NUCLEOTIDE SEQUENCE [LARGE SCALE GENOMIC DNA]</scope>
    <source>
        <strain evidence="1 2">3776 D15 i</strain>
    </source>
</reference>
<organism evidence="1 2">
    <name type="scientific">Parabacteroides distasonis str. 3776 D15 i</name>
    <dbReference type="NCBI Taxonomy" id="1339342"/>
    <lineage>
        <taxon>Bacteria</taxon>
        <taxon>Pseudomonadati</taxon>
        <taxon>Bacteroidota</taxon>
        <taxon>Bacteroidia</taxon>
        <taxon>Bacteroidales</taxon>
        <taxon>Tannerellaceae</taxon>
        <taxon>Parabacteroides</taxon>
    </lineage>
</organism>
<evidence type="ECO:0000313" key="2">
    <source>
        <dbReference type="Proteomes" id="UP000027850"/>
    </source>
</evidence>